<dbReference type="Gene3D" id="1.10.10.10">
    <property type="entry name" value="Winged helix-like DNA-binding domain superfamily/Winged helix DNA-binding domain"/>
    <property type="match status" value="1"/>
</dbReference>
<feature type="domain" description="HVO-A0261-like N-terminal" evidence="2">
    <location>
        <begin position="9"/>
        <end position="93"/>
    </location>
</feature>
<evidence type="ECO:0000259" key="1">
    <source>
        <dbReference type="Pfam" id="PF08350"/>
    </source>
</evidence>
<gene>
    <name evidence="3" type="ORF">SAMN06269185_1391</name>
</gene>
<keyword evidence="4" id="KW-1185">Reference proteome</keyword>
<dbReference type="InterPro" id="IPR013561">
    <property type="entry name" value="FilR1_middle_dom"/>
</dbReference>
<dbReference type="EMBL" id="OBEJ01000002">
    <property type="protein sequence ID" value="SNZ11769.1"/>
    <property type="molecule type" value="Genomic_DNA"/>
</dbReference>
<evidence type="ECO:0000313" key="3">
    <source>
        <dbReference type="EMBL" id="SNZ11769.1"/>
    </source>
</evidence>
<dbReference type="InterPro" id="IPR036388">
    <property type="entry name" value="WH-like_DNA-bd_sf"/>
</dbReference>
<dbReference type="Proteomes" id="UP000219453">
    <property type="component" value="Unassembled WGS sequence"/>
</dbReference>
<feature type="domain" description="Methanogenesis regulatory protein FilR1 middle" evidence="1">
    <location>
        <begin position="127"/>
        <end position="256"/>
    </location>
</feature>
<reference evidence="3 4" key="1">
    <citation type="submission" date="2017-09" db="EMBL/GenBank/DDBJ databases">
        <authorList>
            <person name="Ehlers B."/>
            <person name="Leendertz F.H."/>
        </authorList>
    </citation>
    <scope>NUCLEOTIDE SEQUENCE [LARGE SCALE GENOMIC DNA]</scope>
    <source>
        <strain evidence="3 4">DSM 27208</strain>
    </source>
</reference>
<accession>A0A285NQP9</accession>
<dbReference type="RefSeq" id="WP_097008384.1">
    <property type="nucleotide sequence ID" value="NZ_OBEJ01000002.1"/>
</dbReference>
<dbReference type="Pfam" id="PF08350">
    <property type="entry name" value="FilR1_middle"/>
    <property type="match status" value="1"/>
</dbReference>
<dbReference type="SUPFAM" id="SSF46785">
    <property type="entry name" value="Winged helix' DNA-binding domain"/>
    <property type="match status" value="1"/>
</dbReference>
<name>A0A285NQP9_NATPI</name>
<dbReference type="InterPro" id="IPR057527">
    <property type="entry name" value="HVO_A0261-like_N"/>
</dbReference>
<dbReference type="InterPro" id="IPR036390">
    <property type="entry name" value="WH_DNA-bd_sf"/>
</dbReference>
<dbReference type="Pfam" id="PF25213">
    <property type="entry name" value="HVO_A0261_N"/>
    <property type="match status" value="1"/>
</dbReference>
<protein>
    <submittedName>
        <fullName evidence="3">Predicted transcriptional regulator, contains HTH domain</fullName>
    </submittedName>
</protein>
<organism evidence="3 4">
    <name type="scientific">Natronoarchaeum philippinense</name>
    <dbReference type="NCBI Taxonomy" id="558529"/>
    <lineage>
        <taxon>Archaea</taxon>
        <taxon>Methanobacteriati</taxon>
        <taxon>Methanobacteriota</taxon>
        <taxon>Stenosarchaea group</taxon>
        <taxon>Halobacteria</taxon>
        <taxon>Halobacteriales</taxon>
        <taxon>Natronoarchaeaceae</taxon>
    </lineage>
</organism>
<proteinExistence type="predicted"/>
<evidence type="ECO:0000313" key="4">
    <source>
        <dbReference type="Proteomes" id="UP000219453"/>
    </source>
</evidence>
<dbReference type="OrthoDB" id="330490at2157"/>
<dbReference type="AlphaFoldDB" id="A0A285NQP9"/>
<evidence type="ECO:0000259" key="2">
    <source>
        <dbReference type="Pfam" id="PF25213"/>
    </source>
</evidence>
<sequence length="266" mass="29848">MADDADPVEQIAFLARSNARVRVLEQLLDSGSADQRTLRTRLDASRSTIARTLTALEQRGWIETDGSVYRLTTVGTIVAEEFEELADALRVTDEFSTFLEWFPYSEFDLDLAELQDSTITTATSSDPYAAGRTQTEFLYATDRFLGFLPAIDIEGTRVVHEQITEHGFEAEIVVSAEVSETITQGEYADLFRAQLETGQLTVLVHDGALPFYLGLGDEERVQIGVEDDEGFPRALLESSAQTVRRWAEDVYEEYRATAQPMSFEEF</sequence>